<protein>
    <submittedName>
        <fullName evidence="2">Uncharacterized protein</fullName>
    </submittedName>
</protein>
<evidence type="ECO:0000313" key="3">
    <source>
        <dbReference type="Proteomes" id="UP000053573"/>
    </source>
</evidence>
<comment type="caution">
    <text evidence="2">The sequence shown here is derived from an EMBL/GenBank/DDBJ whole genome shotgun (WGS) entry which is preliminary data.</text>
</comment>
<proteinExistence type="predicted"/>
<reference evidence="3" key="1">
    <citation type="journal article" date="2015" name="PLoS Genet.">
        <title>The dynamic genome and transcriptome of the human fungal pathogen Blastomyces and close relative Emmonsia.</title>
        <authorList>
            <person name="Munoz J.F."/>
            <person name="Gauthier G.M."/>
            <person name="Desjardins C.A."/>
            <person name="Gallo J.E."/>
            <person name="Holder J."/>
            <person name="Sullivan T.D."/>
            <person name="Marty A.J."/>
            <person name="Carmen J.C."/>
            <person name="Chen Z."/>
            <person name="Ding L."/>
            <person name="Gujja S."/>
            <person name="Magrini V."/>
            <person name="Misas E."/>
            <person name="Mitreva M."/>
            <person name="Priest M."/>
            <person name="Saif S."/>
            <person name="Whiston E.A."/>
            <person name="Young S."/>
            <person name="Zeng Q."/>
            <person name="Goldman W.E."/>
            <person name="Mardis E.R."/>
            <person name="Taylor J.W."/>
            <person name="McEwen J.G."/>
            <person name="Clay O.K."/>
            <person name="Klein B.S."/>
            <person name="Cuomo C.A."/>
        </authorList>
    </citation>
    <scope>NUCLEOTIDE SEQUENCE [LARGE SCALE GENOMIC DNA]</scope>
    <source>
        <strain evidence="3">UAMH 139</strain>
    </source>
</reference>
<dbReference type="Proteomes" id="UP000053573">
    <property type="component" value="Unassembled WGS sequence"/>
</dbReference>
<dbReference type="EMBL" id="LDEV01002702">
    <property type="protein sequence ID" value="KLJ07985.1"/>
    <property type="molecule type" value="Genomic_DNA"/>
</dbReference>
<feature type="compositionally biased region" description="Basic and acidic residues" evidence="1">
    <location>
        <begin position="1"/>
        <end position="15"/>
    </location>
</feature>
<evidence type="ECO:0000256" key="1">
    <source>
        <dbReference type="SAM" id="MobiDB-lite"/>
    </source>
</evidence>
<organism evidence="2 3">
    <name type="scientific">Blastomyces silverae</name>
    <dbReference type="NCBI Taxonomy" id="2060906"/>
    <lineage>
        <taxon>Eukaryota</taxon>
        <taxon>Fungi</taxon>
        <taxon>Dikarya</taxon>
        <taxon>Ascomycota</taxon>
        <taxon>Pezizomycotina</taxon>
        <taxon>Eurotiomycetes</taxon>
        <taxon>Eurotiomycetidae</taxon>
        <taxon>Onygenales</taxon>
        <taxon>Ajellomycetaceae</taxon>
        <taxon>Blastomyces</taxon>
    </lineage>
</organism>
<name>A0A0H1B9C6_9EURO</name>
<sequence length="65" mass="7260">GGRGENRNEDSEDGKSSNPGPNLQVGTTAFRSGSCWTPRNSRVVAYQIHFRFPLPASSFRFQLHH</sequence>
<feature type="compositionally biased region" description="Polar residues" evidence="1">
    <location>
        <begin position="16"/>
        <end position="29"/>
    </location>
</feature>
<keyword evidence="3" id="KW-1185">Reference proteome</keyword>
<feature type="non-terminal residue" evidence="2">
    <location>
        <position position="1"/>
    </location>
</feature>
<gene>
    <name evidence="2" type="ORF">EMPG_09982</name>
</gene>
<evidence type="ECO:0000313" key="2">
    <source>
        <dbReference type="EMBL" id="KLJ07985.1"/>
    </source>
</evidence>
<accession>A0A0H1B9C6</accession>
<feature type="region of interest" description="Disordered" evidence="1">
    <location>
        <begin position="1"/>
        <end position="29"/>
    </location>
</feature>
<dbReference type="AlphaFoldDB" id="A0A0H1B9C6"/>